<dbReference type="AlphaFoldDB" id="A0A060SUG4"/>
<comment type="caution">
    <text evidence="1">The sequence shown here is derived from an EMBL/GenBank/DDBJ whole genome shotgun (WGS) entry which is preliminary data.</text>
</comment>
<accession>A0A060SUG4</accession>
<dbReference type="HOGENOM" id="CLU_1361027_0_0_1"/>
<evidence type="ECO:0000313" key="2">
    <source>
        <dbReference type="Proteomes" id="UP000029665"/>
    </source>
</evidence>
<organism evidence="1 2">
    <name type="scientific">Pycnoporus cinnabarinus</name>
    <name type="common">Cinnabar-red polypore</name>
    <name type="synonym">Trametes cinnabarina</name>
    <dbReference type="NCBI Taxonomy" id="5643"/>
    <lineage>
        <taxon>Eukaryota</taxon>
        <taxon>Fungi</taxon>
        <taxon>Dikarya</taxon>
        <taxon>Basidiomycota</taxon>
        <taxon>Agaricomycotina</taxon>
        <taxon>Agaricomycetes</taxon>
        <taxon>Polyporales</taxon>
        <taxon>Polyporaceae</taxon>
        <taxon>Trametes</taxon>
    </lineage>
</organism>
<sequence>MPRFSSSLASAQTWVEPTSLPDYLDASQVAGNVSLEHKRLCLNTLGAYGLGGQDSFAYSAGAQIRITELNYKTEGERVEVVAVSEVNNPITHSPRSSRRRSSSLHAVLRSCGSAPLVVLGLMRGVNGVGVSQALSIFFHAPASMRVIPLCLPIPPLLTDVKQRHLYAHHEYQYSSWDADTFFQMRSSYLSSLPSSYRKTSR</sequence>
<keyword evidence="2" id="KW-1185">Reference proteome</keyword>
<dbReference type="Proteomes" id="UP000029665">
    <property type="component" value="Unassembled WGS sequence"/>
</dbReference>
<name>A0A060SUG4_PYCCI</name>
<dbReference type="OMA" id="IDNCCST"/>
<proteinExistence type="predicted"/>
<gene>
    <name evidence="1" type="ORF">BN946_scf184876.g6</name>
</gene>
<dbReference type="OrthoDB" id="2831072at2759"/>
<reference evidence="1" key="1">
    <citation type="submission" date="2014-01" db="EMBL/GenBank/DDBJ databases">
        <title>The genome of the white-rot fungus Pycnoporus cinnabarinus: a basidiomycete model with a versatile arsenal for lignocellulosic biomass breakdown.</title>
        <authorList>
            <person name="Levasseur A."/>
            <person name="Lomascolo A."/>
            <person name="Ruiz-Duenas F.J."/>
            <person name="Uzan E."/>
            <person name="Piumi F."/>
            <person name="Kues U."/>
            <person name="Ram A.F.J."/>
            <person name="Murat C."/>
            <person name="Haon M."/>
            <person name="Benoit I."/>
            <person name="Arfi Y."/>
            <person name="Chevret D."/>
            <person name="Drula E."/>
            <person name="Kwon M.J."/>
            <person name="Gouret P."/>
            <person name="Lesage-Meessen L."/>
            <person name="Lombard V."/>
            <person name="Mariette J."/>
            <person name="Noirot C."/>
            <person name="Park J."/>
            <person name="Patyshakuliyeva A."/>
            <person name="Wieneger R.A.B."/>
            <person name="Wosten H.A.B."/>
            <person name="Martin F."/>
            <person name="Coutinho P.M."/>
            <person name="de Vries R."/>
            <person name="Martinez A.T."/>
            <person name="Klopp C."/>
            <person name="Pontarotti P."/>
            <person name="Henrissat B."/>
            <person name="Record E."/>
        </authorList>
    </citation>
    <scope>NUCLEOTIDE SEQUENCE [LARGE SCALE GENOMIC DNA]</scope>
    <source>
        <strain evidence="1">BRFM137</strain>
    </source>
</reference>
<dbReference type="STRING" id="5643.A0A060SUG4"/>
<evidence type="ECO:0000313" key="1">
    <source>
        <dbReference type="EMBL" id="CDO76113.1"/>
    </source>
</evidence>
<dbReference type="EMBL" id="CCBP010000338">
    <property type="protein sequence ID" value="CDO76113.1"/>
    <property type="molecule type" value="Genomic_DNA"/>
</dbReference>
<protein>
    <submittedName>
        <fullName evidence="1">Uncharacterized protein</fullName>
    </submittedName>
</protein>